<dbReference type="EMBL" id="CP144746">
    <property type="protein sequence ID" value="WVZ60549.1"/>
    <property type="molecule type" value="Genomic_DNA"/>
</dbReference>
<evidence type="ECO:0008006" key="3">
    <source>
        <dbReference type="Google" id="ProtNLM"/>
    </source>
</evidence>
<reference evidence="1 2" key="1">
    <citation type="submission" date="2024-02" db="EMBL/GenBank/DDBJ databases">
        <title>High-quality chromosome-scale genome assembly of Pensacola bahiagrass (Paspalum notatum Flugge var. saurae).</title>
        <authorList>
            <person name="Vega J.M."/>
            <person name="Podio M."/>
            <person name="Orjuela J."/>
            <person name="Siena L.A."/>
            <person name="Pessino S.C."/>
            <person name="Combes M.C."/>
            <person name="Mariac C."/>
            <person name="Albertini E."/>
            <person name="Pupilli F."/>
            <person name="Ortiz J.P.A."/>
            <person name="Leblanc O."/>
        </authorList>
    </citation>
    <scope>NUCLEOTIDE SEQUENCE [LARGE SCALE GENOMIC DNA]</scope>
    <source>
        <strain evidence="1">R1</strain>
        <tissue evidence="1">Leaf</tissue>
    </source>
</reference>
<organism evidence="1 2">
    <name type="scientific">Paspalum notatum var. saurae</name>
    <dbReference type="NCBI Taxonomy" id="547442"/>
    <lineage>
        <taxon>Eukaryota</taxon>
        <taxon>Viridiplantae</taxon>
        <taxon>Streptophyta</taxon>
        <taxon>Embryophyta</taxon>
        <taxon>Tracheophyta</taxon>
        <taxon>Spermatophyta</taxon>
        <taxon>Magnoliopsida</taxon>
        <taxon>Liliopsida</taxon>
        <taxon>Poales</taxon>
        <taxon>Poaceae</taxon>
        <taxon>PACMAD clade</taxon>
        <taxon>Panicoideae</taxon>
        <taxon>Andropogonodae</taxon>
        <taxon>Paspaleae</taxon>
        <taxon>Paspalinae</taxon>
        <taxon>Paspalum</taxon>
    </lineage>
</organism>
<evidence type="ECO:0000313" key="1">
    <source>
        <dbReference type="EMBL" id="WVZ60549.1"/>
    </source>
</evidence>
<protein>
    <recommendedName>
        <fullName evidence="3">RNase H type-1 domain-containing protein</fullName>
    </recommendedName>
</protein>
<name>A0AAQ3SVB2_PASNO</name>
<gene>
    <name evidence="1" type="ORF">U9M48_010556</name>
</gene>
<proteinExistence type="predicted"/>
<accession>A0AAQ3SVB2</accession>
<dbReference type="AlphaFoldDB" id="A0AAQ3SVB2"/>
<dbReference type="Proteomes" id="UP001341281">
    <property type="component" value="Chromosome 02"/>
</dbReference>
<sequence>MGNSLGRLYYPRDCNRVAHEIAKLVIRSPQNTVLFWDGTPPGVEELVAGDSAKKVKLRVLSEQWWRFHIGRIDVKHQLSYIIQGYCY</sequence>
<keyword evidence="2" id="KW-1185">Reference proteome</keyword>
<evidence type="ECO:0000313" key="2">
    <source>
        <dbReference type="Proteomes" id="UP001341281"/>
    </source>
</evidence>